<keyword evidence="7" id="KW-0406">Ion transport</keyword>
<evidence type="ECO:0000256" key="5">
    <source>
        <dbReference type="ARBA" id="ARBA00022840"/>
    </source>
</evidence>
<keyword evidence="2" id="KW-1003">Cell membrane</keyword>
<reference evidence="11 13" key="1">
    <citation type="submission" date="2019-07" db="EMBL/GenBank/DDBJ databases">
        <title>Genomes of sea-ice associated Colwellia species.</title>
        <authorList>
            <person name="Bowman J.P."/>
        </authorList>
    </citation>
    <scope>NUCLEOTIDE SEQUENCE [LARGE SCALE GENOMIC DNA]</scope>
    <source>
        <strain evidence="10 12">ACAM 607</strain>
        <strain evidence="11 13">IC036</strain>
    </source>
</reference>
<dbReference type="GO" id="GO:0015697">
    <property type="term" value="P:quaternary ammonium group transport"/>
    <property type="evidence" value="ECO:0007669"/>
    <property type="project" value="UniProtKB-ARBA"/>
</dbReference>
<comment type="caution">
    <text evidence="11">The sequence shown here is derived from an EMBL/GenBank/DDBJ whole genome shotgun (WGS) entry which is preliminary data.</text>
</comment>
<keyword evidence="3" id="KW-0410">Iron transport</keyword>
<keyword evidence="12" id="KW-1185">Reference proteome</keyword>
<accession>A0A5C6Q8K1</accession>
<dbReference type="SMART" id="SM00382">
    <property type="entry name" value="AAA"/>
    <property type="match status" value="1"/>
</dbReference>
<sequence length="381" mass="42653">MGANELLSVKQLSVKLHNNVILSDTHLTLNFGDILGLVGPSGCGKTTLLNTIAGFNTPSTGELNIKRNNSNSANLVVQENVLTITPFSHVEPQHRNIGMIFQDYALFPHLSVEKNICFGINKLPKSEQKSRMTDLLHLLKLTGLEARFPHQLSGGQQQRVAIARALAPQPTLLLLDEPFSNIDARLRNELMLEMRQILKQLKMSAIFVTHSKDEVFTFADKIAVMHKGSILQIGSPAEVCQSPNSWQVADFLQLGSWIPVKAINGQFQSAVGELPSTEDIDLEENTVKYKEYSPKLQLLLKSQAIEYYEGGFEKNNVQVDNISITEHGFHYLLSSIDRDLSLSFEQLSFYSNFLLTLGQRIAIKIKIHDYQVFDSYDDILG</sequence>
<dbReference type="InterPro" id="IPR050093">
    <property type="entry name" value="ABC_SmlMolc_Importer"/>
</dbReference>
<dbReference type="CDD" id="cd03259">
    <property type="entry name" value="ABC_Carb_Solutes_like"/>
    <property type="match status" value="1"/>
</dbReference>
<evidence type="ECO:0000256" key="3">
    <source>
        <dbReference type="ARBA" id="ARBA00022496"/>
    </source>
</evidence>
<evidence type="ECO:0000259" key="9">
    <source>
        <dbReference type="PROSITE" id="PS50893"/>
    </source>
</evidence>
<dbReference type="Gene3D" id="3.40.50.300">
    <property type="entry name" value="P-loop containing nucleotide triphosphate hydrolases"/>
    <property type="match status" value="1"/>
</dbReference>
<dbReference type="SUPFAM" id="SSF52540">
    <property type="entry name" value="P-loop containing nucleoside triphosphate hydrolases"/>
    <property type="match status" value="1"/>
</dbReference>
<evidence type="ECO:0000256" key="4">
    <source>
        <dbReference type="ARBA" id="ARBA00022741"/>
    </source>
</evidence>
<dbReference type="EMBL" id="VOLR01000025">
    <property type="protein sequence ID" value="TWX56116.1"/>
    <property type="molecule type" value="Genomic_DNA"/>
</dbReference>
<dbReference type="InterPro" id="IPR003593">
    <property type="entry name" value="AAA+_ATPase"/>
</dbReference>
<keyword evidence="1" id="KW-0813">Transport</keyword>
<proteinExistence type="predicted"/>
<evidence type="ECO:0000313" key="13">
    <source>
        <dbReference type="Proteomes" id="UP000321917"/>
    </source>
</evidence>
<dbReference type="OrthoDB" id="9802264at2"/>
<dbReference type="GO" id="GO:0005524">
    <property type="term" value="F:ATP binding"/>
    <property type="evidence" value="ECO:0007669"/>
    <property type="project" value="UniProtKB-KW"/>
</dbReference>
<keyword evidence="8" id="KW-0472">Membrane</keyword>
<dbReference type="PROSITE" id="PS50893">
    <property type="entry name" value="ABC_TRANSPORTER_2"/>
    <property type="match status" value="1"/>
</dbReference>
<evidence type="ECO:0000313" key="12">
    <source>
        <dbReference type="Proteomes" id="UP000321525"/>
    </source>
</evidence>
<dbReference type="InterPro" id="IPR017871">
    <property type="entry name" value="ABC_transporter-like_CS"/>
</dbReference>
<dbReference type="Pfam" id="PF00005">
    <property type="entry name" value="ABC_tran"/>
    <property type="match status" value="1"/>
</dbReference>
<name>A0A5C6Q8K1_9GAMM</name>
<organism evidence="11 13">
    <name type="scientific">Colwellia hornerae</name>
    <dbReference type="NCBI Taxonomy" id="89402"/>
    <lineage>
        <taxon>Bacteria</taxon>
        <taxon>Pseudomonadati</taxon>
        <taxon>Pseudomonadota</taxon>
        <taxon>Gammaproteobacteria</taxon>
        <taxon>Alteromonadales</taxon>
        <taxon>Colwelliaceae</taxon>
        <taxon>Colwellia</taxon>
    </lineage>
</organism>
<evidence type="ECO:0000256" key="8">
    <source>
        <dbReference type="ARBA" id="ARBA00023136"/>
    </source>
</evidence>
<dbReference type="GO" id="GO:0016887">
    <property type="term" value="F:ATP hydrolysis activity"/>
    <property type="evidence" value="ECO:0007669"/>
    <property type="project" value="InterPro"/>
</dbReference>
<feature type="domain" description="ABC transporter" evidence="9">
    <location>
        <begin position="7"/>
        <end position="252"/>
    </location>
</feature>
<dbReference type="FunFam" id="3.40.50.300:FF:000425">
    <property type="entry name" value="Probable ABC transporter, ATP-binding subunit"/>
    <property type="match status" value="1"/>
</dbReference>
<dbReference type="InterPro" id="IPR027417">
    <property type="entry name" value="P-loop_NTPase"/>
</dbReference>
<dbReference type="Proteomes" id="UP000321525">
    <property type="component" value="Unassembled WGS sequence"/>
</dbReference>
<dbReference type="AlphaFoldDB" id="A0A5C6Q8K1"/>
<evidence type="ECO:0000256" key="7">
    <source>
        <dbReference type="ARBA" id="ARBA00023065"/>
    </source>
</evidence>
<evidence type="ECO:0000256" key="2">
    <source>
        <dbReference type="ARBA" id="ARBA00022475"/>
    </source>
</evidence>
<dbReference type="Proteomes" id="UP000321917">
    <property type="component" value="Unassembled WGS sequence"/>
</dbReference>
<dbReference type="InterPro" id="IPR015853">
    <property type="entry name" value="ABC_transpr_FbpC"/>
</dbReference>
<protein>
    <submittedName>
        <fullName evidence="11">ABC transporter ATP-binding protein</fullName>
    </submittedName>
</protein>
<dbReference type="InterPro" id="IPR003439">
    <property type="entry name" value="ABC_transporter-like_ATP-bd"/>
</dbReference>
<evidence type="ECO:0000256" key="1">
    <source>
        <dbReference type="ARBA" id="ARBA00022448"/>
    </source>
</evidence>
<evidence type="ECO:0000256" key="6">
    <source>
        <dbReference type="ARBA" id="ARBA00023004"/>
    </source>
</evidence>
<keyword evidence="4" id="KW-0547">Nucleotide-binding</keyword>
<gene>
    <name evidence="10" type="ORF">ESZ26_15640</name>
    <name evidence="11" type="ORF">ESZ27_12960</name>
</gene>
<dbReference type="GO" id="GO:0015408">
    <property type="term" value="F:ABC-type ferric iron transporter activity"/>
    <property type="evidence" value="ECO:0007669"/>
    <property type="project" value="InterPro"/>
</dbReference>
<dbReference type="RefSeq" id="WP_146800395.1">
    <property type="nucleotide sequence ID" value="NZ_VOLP01000024.1"/>
</dbReference>
<dbReference type="PROSITE" id="PS00211">
    <property type="entry name" value="ABC_TRANSPORTER_1"/>
    <property type="match status" value="1"/>
</dbReference>
<dbReference type="EMBL" id="VOLQ01000025">
    <property type="protein sequence ID" value="TWX65138.1"/>
    <property type="molecule type" value="Genomic_DNA"/>
</dbReference>
<dbReference type="GO" id="GO:0016020">
    <property type="term" value="C:membrane"/>
    <property type="evidence" value="ECO:0007669"/>
    <property type="project" value="InterPro"/>
</dbReference>
<keyword evidence="6" id="KW-0408">Iron</keyword>
<dbReference type="PANTHER" id="PTHR42781">
    <property type="entry name" value="SPERMIDINE/PUTRESCINE IMPORT ATP-BINDING PROTEIN POTA"/>
    <property type="match status" value="1"/>
</dbReference>
<keyword evidence="5 11" id="KW-0067">ATP-binding</keyword>
<evidence type="ECO:0000313" key="10">
    <source>
        <dbReference type="EMBL" id="TWX56116.1"/>
    </source>
</evidence>
<evidence type="ECO:0000313" key="11">
    <source>
        <dbReference type="EMBL" id="TWX65138.1"/>
    </source>
</evidence>
<dbReference type="PANTHER" id="PTHR42781:SF4">
    <property type="entry name" value="SPERMIDINE_PUTRESCINE IMPORT ATP-BINDING PROTEIN POTA"/>
    <property type="match status" value="1"/>
</dbReference>